<keyword evidence="5 9" id="KW-1133">Transmembrane helix</keyword>
<evidence type="ECO:0000256" key="3">
    <source>
        <dbReference type="ARBA" id="ARBA00022692"/>
    </source>
</evidence>
<evidence type="ECO:0000256" key="7">
    <source>
        <dbReference type="ARBA" id="ARBA00023170"/>
    </source>
</evidence>
<dbReference type="GO" id="GO:0007165">
    <property type="term" value="P:signal transduction"/>
    <property type="evidence" value="ECO:0007669"/>
    <property type="project" value="UniProtKB-KW"/>
</dbReference>
<dbReference type="GO" id="GO:0004984">
    <property type="term" value="F:olfactory receptor activity"/>
    <property type="evidence" value="ECO:0007669"/>
    <property type="project" value="InterPro"/>
</dbReference>
<proteinExistence type="predicted"/>
<evidence type="ECO:0000256" key="9">
    <source>
        <dbReference type="SAM" id="Phobius"/>
    </source>
</evidence>
<keyword evidence="7" id="KW-0675">Receptor</keyword>
<dbReference type="InterPro" id="IPR004117">
    <property type="entry name" value="7tm6_olfct_rcpt"/>
</dbReference>
<keyword evidence="4" id="KW-0552">Olfaction</keyword>
<feature type="transmembrane region" description="Helical" evidence="9">
    <location>
        <begin position="12"/>
        <end position="34"/>
    </location>
</feature>
<evidence type="ECO:0000256" key="5">
    <source>
        <dbReference type="ARBA" id="ARBA00022989"/>
    </source>
</evidence>
<dbReference type="GO" id="GO:0016020">
    <property type="term" value="C:membrane"/>
    <property type="evidence" value="ECO:0007669"/>
    <property type="project" value="UniProtKB-SubCell"/>
</dbReference>
<protein>
    <submittedName>
        <fullName evidence="10">Uncharacterized protein</fullName>
    </submittedName>
</protein>
<evidence type="ECO:0000256" key="2">
    <source>
        <dbReference type="ARBA" id="ARBA00022606"/>
    </source>
</evidence>
<evidence type="ECO:0000256" key="1">
    <source>
        <dbReference type="ARBA" id="ARBA00004141"/>
    </source>
</evidence>
<comment type="subcellular location">
    <subcellularLocation>
        <location evidence="1">Membrane</location>
        <topology evidence="1">Multi-pass membrane protein</topology>
    </subcellularLocation>
</comment>
<dbReference type="EMBL" id="HBUF01632692">
    <property type="protein sequence ID" value="CAG6783474.1"/>
    <property type="molecule type" value="Transcribed_RNA"/>
</dbReference>
<evidence type="ECO:0000256" key="6">
    <source>
        <dbReference type="ARBA" id="ARBA00023136"/>
    </source>
</evidence>
<keyword evidence="6 9" id="KW-0472">Membrane</keyword>
<evidence type="ECO:0000256" key="4">
    <source>
        <dbReference type="ARBA" id="ARBA00022725"/>
    </source>
</evidence>
<evidence type="ECO:0000256" key="8">
    <source>
        <dbReference type="ARBA" id="ARBA00023224"/>
    </source>
</evidence>
<dbReference type="AlphaFoldDB" id="A0A8D9BI19"/>
<keyword evidence="2" id="KW-0716">Sensory transduction</keyword>
<organism evidence="10">
    <name type="scientific">Cacopsylla melanoneura</name>
    <dbReference type="NCBI Taxonomy" id="428564"/>
    <lineage>
        <taxon>Eukaryota</taxon>
        <taxon>Metazoa</taxon>
        <taxon>Ecdysozoa</taxon>
        <taxon>Arthropoda</taxon>
        <taxon>Hexapoda</taxon>
        <taxon>Insecta</taxon>
        <taxon>Pterygota</taxon>
        <taxon>Neoptera</taxon>
        <taxon>Paraneoptera</taxon>
        <taxon>Hemiptera</taxon>
        <taxon>Sternorrhyncha</taxon>
        <taxon>Psylloidea</taxon>
        <taxon>Psyllidae</taxon>
        <taxon>Psyllinae</taxon>
        <taxon>Cacopsylla</taxon>
    </lineage>
</organism>
<keyword evidence="3 9" id="KW-0812">Transmembrane</keyword>
<reference evidence="10" key="1">
    <citation type="submission" date="2021-05" db="EMBL/GenBank/DDBJ databases">
        <authorList>
            <person name="Alioto T."/>
            <person name="Alioto T."/>
            <person name="Gomez Garrido J."/>
        </authorList>
    </citation>
    <scope>NUCLEOTIDE SEQUENCE</scope>
</reference>
<keyword evidence="8" id="KW-0807">Transducer</keyword>
<dbReference type="GO" id="GO:0005549">
    <property type="term" value="F:odorant binding"/>
    <property type="evidence" value="ECO:0007669"/>
    <property type="project" value="InterPro"/>
</dbReference>
<evidence type="ECO:0000313" key="10">
    <source>
        <dbReference type="EMBL" id="CAG6783474.1"/>
    </source>
</evidence>
<feature type="transmembrane region" description="Helical" evidence="9">
    <location>
        <begin position="46"/>
        <end position="64"/>
    </location>
</feature>
<accession>A0A8D9BI19</accession>
<dbReference type="Pfam" id="PF02949">
    <property type="entry name" value="7tm_6"/>
    <property type="match status" value="1"/>
</dbReference>
<sequence length="142" mass="16605">MMTIIFQFMESLRPFMFLHVLFNHVFLVLSLYQLVASSHHLTPLRYLKFLGTFYFVLCEFYVMCNSSEMSDECNIMLANAIKFCSWGKCTNRTRRDLCIILARVQRPNHLAFHNGVIVLGYTLFLKTTKAAYSYVNFMGTVK</sequence>
<name>A0A8D9BI19_9HEMI</name>